<dbReference type="EMBL" id="JAWDGP010000260">
    <property type="protein sequence ID" value="KAK3802202.1"/>
    <property type="molecule type" value="Genomic_DNA"/>
</dbReference>
<evidence type="ECO:0000259" key="1">
    <source>
        <dbReference type="Pfam" id="PF03184"/>
    </source>
</evidence>
<gene>
    <name evidence="2" type="ORF">RRG08_004492</name>
</gene>
<feature type="domain" description="DDE-1" evidence="1">
    <location>
        <begin position="95"/>
        <end position="198"/>
    </location>
</feature>
<organism evidence="2 3">
    <name type="scientific">Elysia crispata</name>
    <name type="common">lettuce slug</name>
    <dbReference type="NCBI Taxonomy" id="231223"/>
    <lineage>
        <taxon>Eukaryota</taxon>
        <taxon>Metazoa</taxon>
        <taxon>Spiralia</taxon>
        <taxon>Lophotrochozoa</taxon>
        <taxon>Mollusca</taxon>
        <taxon>Gastropoda</taxon>
        <taxon>Heterobranchia</taxon>
        <taxon>Euthyneura</taxon>
        <taxon>Panpulmonata</taxon>
        <taxon>Sacoglossa</taxon>
        <taxon>Placobranchoidea</taxon>
        <taxon>Plakobranchidae</taxon>
        <taxon>Elysia</taxon>
    </lineage>
</organism>
<reference evidence="2" key="1">
    <citation type="journal article" date="2023" name="G3 (Bethesda)">
        <title>A reference genome for the long-term kleptoplast-retaining sea slug Elysia crispata morphotype clarki.</title>
        <authorList>
            <person name="Eastman K.E."/>
            <person name="Pendleton A.L."/>
            <person name="Shaikh M.A."/>
            <person name="Suttiyut T."/>
            <person name="Ogas R."/>
            <person name="Tomko P."/>
            <person name="Gavelis G."/>
            <person name="Widhalm J.R."/>
            <person name="Wisecaver J.H."/>
        </authorList>
    </citation>
    <scope>NUCLEOTIDE SEQUENCE</scope>
    <source>
        <strain evidence="2">ECLA1</strain>
    </source>
</reference>
<dbReference type="GO" id="GO:0003676">
    <property type="term" value="F:nucleic acid binding"/>
    <property type="evidence" value="ECO:0007669"/>
    <property type="project" value="InterPro"/>
</dbReference>
<dbReference type="Gene3D" id="3.30.420.10">
    <property type="entry name" value="Ribonuclease H-like superfamily/Ribonuclease H"/>
    <property type="match status" value="1"/>
</dbReference>
<evidence type="ECO:0000313" key="2">
    <source>
        <dbReference type="EMBL" id="KAK3802202.1"/>
    </source>
</evidence>
<dbReference type="Pfam" id="PF03184">
    <property type="entry name" value="DDE_1"/>
    <property type="match status" value="1"/>
</dbReference>
<dbReference type="AlphaFoldDB" id="A0AAE1ECT4"/>
<accession>A0AAE1ECT4</accession>
<comment type="caution">
    <text evidence="2">The sequence shown here is derived from an EMBL/GenBank/DDBJ whole genome shotgun (WGS) entry which is preliminary data.</text>
</comment>
<protein>
    <recommendedName>
        <fullName evidence="1">DDE-1 domain-containing protein</fullName>
    </recommendedName>
</protein>
<evidence type="ECO:0000313" key="3">
    <source>
        <dbReference type="Proteomes" id="UP001283361"/>
    </source>
</evidence>
<name>A0AAE1ECT4_9GAST</name>
<sequence>MNLLIASPLLLNLACPWNKGMSSLWFQDTSIAAKNNVPGDDWNIKRWRAQVEPEDVKRNFTNLNGSLDHVAGVPEDNIVNYDETNLADEPGFYKAAHLYDSWQERGPKGARFSRSKSGRFDSACFEEWFLTMIVPWARRQEGPKVMIVDNLSLHLSEVVITKCPGLDIRFVLLPPNSTDKCQPLDVSFFGPMKREWRTSRCDDLPPHLLTSLFPGLLSKLMDRMGLRIPANLMGGFKACGITPFNMDIVLRKFPRADETTERTRTISPSLLKYLQQYKNLYCPGGNEK</sequence>
<proteinExistence type="predicted"/>
<dbReference type="Proteomes" id="UP001283361">
    <property type="component" value="Unassembled WGS sequence"/>
</dbReference>
<keyword evidence="3" id="KW-1185">Reference proteome</keyword>
<dbReference type="InterPro" id="IPR036397">
    <property type="entry name" value="RNaseH_sf"/>
</dbReference>
<dbReference type="InterPro" id="IPR004875">
    <property type="entry name" value="DDE_SF_endonuclease_dom"/>
</dbReference>